<sequence length="681" mass="75414">MNGEVETIADRLHKARRNRFVGREAELETIRRALATEIPPFAVMFVHGPGGVGKTALLNAAATVARRAGAATVHLDARAMEGSRTALASAVAWPEPVTGRRVLLLDSYERLATMDDWVRERFLPSLPAGTLVVIAGREPPRPEWISDHGWRELLRTVPLDNLPPRDAEAFLRAEDVPESLHGPVIAATHGHPLALGLLADVLSQCPRAGDLPAVELGDAPDVVRLLLDRFLEGVPTPRHRRALEVCAHALVTTEELLRAGLGDADADDAGELFVWLRRLSFVEEGREGLRPHDLVREALDADLRWRDPTGYQTMHRRIRDHLAERLRTASGPEQRRIVTELTYLKRANPVLRHLIDWSSLATHTADAMGPDDRAALLAMTERYEGAASAELAAFWMDRQPEAFVVARDVRGEAVGYGCRLRLDLASPEDLAADPGTRAMWEYVRRHGPPRPGEEVAAKRFFVDRDEHQSAACAAGVVIVEFLQRRLASPRLSWDLVGSYRDLDGRRETFAFKGFHRAAEADFEVDGGRHYVFARDFRNGGLDAWVALMLEGEDALPVPASSSSGAILPRTDFAVAVRRALRDLHRPDALARNPLNASRAVQEHEGGLAGLLREAAATLGADPRGLKAHRAVDRTYLRPAPTQERAAEVLGLPFSTYRRHLTTGIDRIVETLWQRELYGTPR</sequence>
<gene>
    <name evidence="2" type="ORF">DFJ69_3824</name>
</gene>
<dbReference type="EMBL" id="QTTT01000001">
    <property type="protein sequence ID" value="REE98337.1"/>
    <property type="molecule type" value="Genomic_DNA"/>
</dbReference>
<dbReference type="Proteomes" id="UP000256661">
    <property type="component" value="Unassembled WGS sequence"/>
</dbReference>
<proteinExistence type="predicted"/>
<accession>A0A3D9SRV6</accession>
<evidence type="ECO:0000259" key="1">
    <source>
        <dbReference type="SMART" id="SM00382"/>
    </source>
</evidence>
<evidence type="ECO:0000313" key="3">
    <source>
        <dbReference type="Proteomes" id="UP000256661"/>
    </source>
</evidence>
<evidence type="ECO:0000313" key="2">
    <source>
        <dbReference type="EMBL" id="REE98337.1"/>
    </source>
</evidence>
<dbReference type="SMART" id="SM00382">
    <property type="entry name" value="AAA"/>
    <property type="match status" value="1"/>
</dbReference>
<dbReference type="Pfam" id="PF13191">
    <property type="entry name" value="AAA_16"/>
    <property type="match status" value="1"/>
</dbReference>
<protein>
    <submittedName>
        <fullName evidence="2">AAA ATPase-like protein</fullName>
    </submittedName>
</protein>
<dbReference type="Gene3D" id="3.40.50.300">
    <property type="entry name" value="P-loop containing nucleotide triphosphate hydrolases"/>
    <property type="match status" value="1"/>
</dbReference>
<name>A0A3D9SRV6_9ACTN</name>
<dbReference type="InterPro" id="IPR027417">
    <property type="entry name" value="P-loop_NTPase"/>
</dbReference>
<dbReference type="InterPro" id="IPR041664">
    <property type="entry name" value="AAA_16"/>
</dbReference>
<feature type="domain" description="AAA+ ATPase" evidence="1">
    <location>
        <begin position="40"/>
        <end position="209"/>
    </location>
</feature>
<organism evidence="2 3">
    <name type="scientific">Thermomonospora umbrina</name>
    <dbReference type="NCBI Taxonomy" id="111806"/>
    <lineage>
        <taxon>Bacteria</taxon>
        <taxon>Bacillati</taxon>
        <taxon>Actinomycetota</taxon>
        <taxon>Actinomycetes</taxon>
        <taxon>Streptosporangiales</taxon>
        <taxon>Thermomonosporaceae</taxon>
        <taxon>Thermomonospora</taxon>
    </lineage>
</organism>
<dbReference type="RefSeq" id="WP_342769867.1">
    <property type="nucleotide sequence ID" value="NZ_QTTT01000001.1"/>
</dbReference>
<dbReference type="InterPro" id="IPR003593">
    <property type="entry name" value="AAA+_ATPase"/>
</dbReference>
<reference evidence="2 3" key="1">
    <citation type="submission" date="2018-08" db="EMBL/GenBank/DDBJ databases">
        <title>Sequencing the genomes of 1000 actinobacteria strains.</title>
        <authorList>
            <person name="Klenk H.-P."/>
        </authorList>
    </citation>
    <scope>NUCLEOTIDE SEQUENCE [LARGE SCALE GENOMIC DNA]</scope>
    <source>
        <strain evidence="2 3">DSM 43927</strain>
    </source>
</reference>
<keyword evidence="3" id="KW-1185">Reference proteome</keyword>
<dbReference type="SUPFAM" id="SSF52540">
    <property type="entry name" value="P-loop containing nucleoside triphosphate hydrolases"/>
    <property type="match status" value="1"/>
</dbReference>
<dbReference type="AlphaFoldDB" id="A0A3D9SRV6"/>
<comment type="caution">
    <text evidence="2">The sequence shown here is derived from an EMBL/GenBank/DDBJ whole genome shotgun (WGS) entry which is preliminary data.</text>
</comment>